<comment type="caution">
    <text evidence="3">The sequence shown here is derived from an EMBL/GenBank/DDBJ whole genome shotgun (WGS) entry which is preliminary data.</text>
</comment>
<accession>A0ABV7DZ89</accession>
<proteinExistence type="predicted"/>
<name>A0ABV7DZ89_9RHOB</name>
<dbReference type="EMBL" id="JBHRSM010000026">
    <property type="protein sequence ID" value="MFC3087670.1"/>
    <property type="molecule type" value="Genomic_DNA"/>
</dbReference>
<keyword evidence="4" id="KW-1185">Reference proteome</keyword>
<dbReference type="InterPro" id="IPR027367">
    <property type="entry name" value="Gly-zipper_YMGG"/>
</dbReference>
<sequence>MTRFLIVLSALPLTLAACTPAEQNAAIGTLGGAAVGAAVSSDDDREKGAAIGAVVGLVGSQLIGPAQRSGDCYYRDQYGRRFIAPC</sequence>
<evidence type="ECO:0000313" key="3">
    <source>
        <dbReference type="EMBL" id="MFC3087670.1"/>
    </source>
</evidence>
<keyword evidence="1" id="KW-0732">Signal</keyword>
<feature type="chain" id="PRO_5045533991" evidence="1">
    <location>
        <begin position="26"/>
        <end position="86"/>
    </location>
</feature>
<evidence type="ECO:0000313" key="4">
    <source>
        <dbReference type="Proteomes" id="UP001595445"/>
    </source>
</evidence>
<protein>
    <submittedName>
        <fullName evidence="3">YMGG-like glycine zipper-containing protein</fullName>
    </submittedName>
</protein>
<dbReference type="RefSeq" id="WP_197642239.1">
    <property type="nucleotide sequence ID" value="NZ_JAEACP010000003.1"/>
</dbReference>
<dbReference type="Proteomes" id="UP001595445">
    <property type="component" value="Unassembled WGS sequence"/>
</dbReference>
<gene>
    <name evidence="3" type="ORF">ACFOD6_16610</name>
</gene>
<organism evidence="3 4">
    <name type="scientific">Tabrizicola soli</name>
    <dbReference type="NCBI Taxonomy" id="2185115"/>
    <lineage>
        <taxon>Bacteria</taxon>
        <taxon>Pseudomonadati</taxon>
        <taxon>Pseudomonadota</taxon>
        <taxon>Alphaproteobacteria</taxon>
        <taxon>Rhodobacterales</taxon>
        <taxon>Paracoccaceae</taxon>
        <taxon>Tabrizicola</taxon>
    </lineage>
</organism>
<feature type="domain" description="YMGG-like Gly-zipper" evidence="2">
    <location>
        <begin position="22"/>
        <end position="63"/>
    </location>
</feature>
<evidence type="ECO:0000259" key="2">
    <source>
        <dbReference type="Pfam" id="PF13441"/>
    </source>
</evidence>
<dbReference type="Pfam" id="PF13441">
    <property type="entry name" value="Gly-zipper_YMGG"/>
    <property type="match status" value="1"/>
</dbReference>
<feature type="signal peptide" evidence="1">
    <location>
        <begin position="1"/>
        <end position="25"/>
    </location>
</feature>
<reference evidence="4" key="1">
    <citation type="journal article" date="2019" name="Int. J. Syst. Evol. Microbiol.">
        <title>The Global Catalogue of Microorganisms (GCM) 10K type strain sequencing project: providing services to taxonomists for standard genome sequencing and annotation.</title>
        <authorList>
            <consortium name="The Broad Institute Genomics Platform"/>
            <consortium name="The Broad Institute Genome Sequencing Center for Infectious Disease"/>
            <person name="Wu L."/>
            <person name="Ma J."/>
        </authorList>
    </citation>
    <scope>NUCLEOTIDE SEQUENCE [LARGE SCALE GENOMIC DNA]</scope>
    <source>
        <strain evidence="4">KCTC 62102</strain>
    </source>
</reference>
<evidence type="ECO:0000256" key="1">
    <source>
        <dbReference type="SAM" id="SignalP"/>
    </source>
</evidence>
<dbReference type="PROSITE" id="PS51257">
    <property type="entry name" value="PROKAR_LIPOPROTEIN"/>
    <property type="match status" value="1"/>
</dbReference>